<proteinExistence type="predicted"/>
<evidence type="ECO:0000313" key="2">
    <source>
        <dbReference type="Proteomes" id="UP000183047"/>
    </source>
</evidence>
<dbReference type="RefSeq" id="WP_074462429.1">
    <property type="nucleotide sequence ID" value="NZ_FMUR01000010.1"/>
</dbReference>
<dbReference type="AlphaFoldDB" id="A0A1G5E8F4"/>
<name>A0A1G5E8F4_9FIRM</name>
<sequence length="84" mass="10164">MDEQYYDIERRTAIKEEARMFRRKFITYEQAEVIYSISHRKLRDIAEKAGAVYRINDVSVLINKEIFDEFMEQFKQPAKPDVKI</sequence>
<reference evidence="2" key="1">
    <citation type="submission" date="2016-10" db="EMBL/GenBank/DDBJ databases">
        <authorList>
            <person name="Varghese N."/>
            <person name="Submissions S."/>
        </authorList>
    </citation>
    <scope>NUCLEOTIDE SEQUENCE [LARGE SCALE GENOMIC DNA]</scope>
    <source>
        <strain evidence="2">XBD2006</strain>
    </source>
</reference>
<dbReference type="OrthoDB" id="1861270at2"/>
<organism evidence="1 2">
    <name type="scientific">Butyrivibrio hungatei</name>
    <dbReference type="NCBI Taxonomy" id="185008"/>
    <lineage>
        <taxon>Bacteria</taxon>
        <taxon>Bacillati</taxon>
        <taxon>Bacillota</taxon>
        <taxon>Clostridia</taxon>
        <taxon>Lachnospirales</taxon>
        <taxon>Lachnospiraceae</taxon>
        <taxon>Butyrivibrio</taxon>
    </lineage>
</organism>
<dbReference type="Proteomes" id="UP000183047">
    <property type="component" value="Unassembled WGS sequence"/>
</dbReference>
<dbReference type="EMBL" id="FMUR01000010">
    <property type="protein sequence ID" value="SCY23185.1"/>
    <property type="molecule type" value="Genomic_DNA"/>
</dbReference>
<dbReference type="InterPro" id="IPR045591">
    <property type="entry name" value="DUF6462"/>
</dbReference>
<evidence type="ECO:0000313" key="1">
    <source>
        <dbReference type="EMBL" id="SCY23185.1"/>
    </source>
</evidence>
<accession>A0A1G5E8F4</accession>
<evidence type="ECO:0008006" key="3">
    <source>
        <dbReference type="Google" id="ProtNLM"/>
    </source>
</evidence>
<gene>
    <name evidence="1" type="ORF">SAMN02910451_01847</name>
</gene>
<dbReference type="Pfam" id="PF20063">
    <property type="entry name" value="DUF6462"/>
    <property type="match status" value="1"/>
</dbReference>
<protein>
    <recommendedName>
        <fullName evidence="3">DNA-binding protein</fullName>
    </recommendedName>
</protein>
<keyword evidence="2" id="KW-1185">Reference proteome</keyword>